<dbReference type="InterPro" id="IPR005636">
    <property type="entry name" value="DTW"/>
</dbReference>
<organism evidence="7">
    <name type="scientific">hydrothermal vent metagenome</name>
    <dbReference type="NCBI Taxonomy" id="652676"/>
    <lineage>
        <taxon>unclassified sequences</taxon>
        <taxon>metagenomes</taxon>
        <taxon>ecological metagenomes</taxon>
    </lineage>
</organism>
<dbReference type="Pfam" id="PF03942">
    <property type="entry name" value="DTW"/>
    <property type="match status" value="1"/>
</dbReference>
<dbReference type="InterPro" id="IPR039262">
    <property type="entry name" value="DTWD2/TAPT"/>
</dbReference>
<gene>
    <name evidence="7" type="ORF">MNBD_GAMMA11-1175</name>
</gene>
<evidence type="ECO:0000256" key="5">
    <source>
        <dbReference type="ARBA" id="ARBA00034489"/>
    </source>
</evidence>
<evidence type="ECO:0000256" key="2">
    <source>
        <dbReference type="ARBA" id="ARBA00022679"/>
    </source>
</evidence>
<sequence length="207" mass="23819">MSRAFCYQCYRAKVACLCGRIEKQQNQIKTIVLQHPAEAKNAKASAIIAELGLEQYECWVGEDFSQHKELKRLIGAEAEYIVVLYPARSSAVLDEQWVRQCGEVRYMIVIDATWRKAKKIWELNADLHRLTALRLAGGKESNYRIRKEPEKGYLSTVEGIVEGLRMLEGKPEGYQSLLALFNEMIEYQIEKTGEAVWKENYVKKPGR</sequence>
<proteinExistence type="inferred from homology"/>
<evidence type="ECO:0000259" key="6">
    <source>
        <dbReference type="SMART" id="SM01144"/>
    </source>
</evidence>
<dbReference type="GO" id="GO:0008033">
    <property type="term" value="P:tRNA processing"/>
    <property type="evidence" value="ECO:0007669"/>
    <property type="project" value="UniProtKB-KW"/>
</dbReference>
<dbReference type="SMART" id="SM01144">
    <property type="entry name" value="DTW"/>
    <property type="match status" value="1"/>
</dbReference>
<evidence type="ECO:0000256" key="1">
    <source>
        <dbReference type="ARBA" id="ARBA00012386"/>
    </source>
</evidence>
<evidence type="ECO:0000313" key="7">
    <source>
        <dbReference type="EMBL" id="VAW60085.1"/>
    </source>
</evidence>
<name>A0A3B0WVP9_9ZZZZ</name>
<evidence type="ECO:0000256" key="4">
    <source>
        <dbReference type="ARBA" id="ARBA00022694"/>
    </source>
</evidence>
<dbReference type="EMBL" id="UOFG01000108">
    <property type="protein sequence ID" value="VAW60085.1"/>
    <property type="molecule type" value="Genomic_DNA"/>
</dbReference>
<accession>A0A3B0WVP9</accession>
<dbReference type="GO" id="GO:0016432">
    <property type="term" value="F:tRNA-uridine aminocarboxypropyltransferase activity"/>
    <property type="evidence" value="ECO:0007669"/>
    <property type="project" value="UniProtKB-EC"/>
</dbReference>
<protein>
    <recommendedName>
        <fullName evidence="1">tRNA-uridine aminocarboxypropyltransferase</fullName>
        <ecNumber evidence="1">2.5.1.25</ecNumber>
    </recommendedName>
</protein>
<dbReference type="PANTHER" id="PTHR21392:SF0">
    <property type="entry name" value="TRNA-URIDINE AMINOCARBOXYPROPYLTRANSFERASE 2"/>
    <property type="match status" value="1"/>
</dbReference>
<keyword evidence="4" id="KW-0819">tRNA processing</keyword>
<comment type="similarity">
    <text evidence="5">Belongs to the TDD superfamily. DTWD2 family.</text>
</comment>
<keyword evidence="3" id="KW-0949">S-adenosyl-L-methionine</keyword>
<dbReference type="AlphaFoldDB" id="A0A3B0WVP9"/>
<feature type="domain" description="DTW" evidence="6">
    <location>
        <begin position="2"/>
        <end position="193"/>
    </location>
</feature>
<dbReference type="PANTHER" id="PTHR21392">
    <property type="entry name" value="TRNA-URIDINE AMINOCARBOXYPROPYLTRANSFERASE 2"/>
    <property type="match status" value="1"/>
</dbReference>
<evidence type="ECO:0000256" key="3">
    <source>
        <dbReference type="ARBA" id="ARBA00022691"/>
    </source>
</evidence>
<dbReference type="EC" id="2.5.1.25" evidence="1"/>
<keyword evidence="2" id="KW-0808">Transferase</keyword>
<reference evidence="7" key="1">
    <citation type="submission" date="2018-06" db="EMBL/GenBank/DDBJ databases">
        <authorList>
            <person name="Zhirakovskaya E."/>
        </authorList>
    </citation>
    <scope>NUCLEOTIDE SEQUENCE</scope>
</reference>